<sequence>MPDLDRTTVILSIHGRHINLMQADLKDVEWRRRMLPGAVKNVIMWRTATPKCPGYLDGWFEVSEQVSGTAEAVKAWCHLHSYWAGLSLAELVEYAGKPEGQVTAIRRGRTTWLQAGQTLGLTRGPQAFQYAPADWRERLEVAW</sequence>
<gene>
    <name evidence="1" type="ORF">J2S57_005116</name>
</gene>
<name>A0ABT9PA58_9ACTN</name>
<keyword evidence="2" id="KW-1185">Reference proteome</keyword>
<dbReference type="Proteomes" id="UP001235712">
    <property type="component" value="Unassembled WGS sequence"/>
</dbReference>
<reference evidence="1 2" key="1">
    <citation type="submission" date="2023-07" db="EMBL/GenBank/DDBJ databases">
        <title>Sequencing the genomes of 1000 actinobacteria strains.</title>
        <authorList>
            <person name="Klenk H.-P."/>
        </authorList>
    </citation>
    <scope>NUCLEOTIDE SEQUENCE [LARGE SCALE GENOMIC DNA]</scope>
    <source>
        <strain evidence="1 2">DSM 44388</strain>
    </source>
</reference>
<comment type="caution">
    <text evidence="1">The sequence shown here is derived from an EMBL/GenBank/DDBJ whole genome shotgun (WGS) entry which is preliminary data.</text>
</comment>
<proteinExistence type="predicted"/>
<dbReference type="RefSeq" id="WP_307247491.1">
    <property type="nucleotide sequence ID" value="NZ_JAUSQZ010000001.1"/>
</dbReference>
<protein>
    <submittedName>
        <fullName evidence="1">Uncharacterized protein</fullName>
    </submittedName>
</protein>
<dbReference type="EMBL" id="JAUSQZ010000001">
    <property type="protein sequence ID" value="MDP9829367.1"/>
    <property type="molecule type" value="Genomic_DNA"/>
</dbReference>
<evidence type="ECO:0000313" key="1">
    <source>
        <dbReference type="EMBL" id="MDP9829367.1"/>
    </source>
</evidence>
<evidence type="ECO:0000313" key="2">
    <source>
        <dbReference type="Proteomes" id="UP001235712"/>
    </source>
</evidence>
<organism evidence="1 2">
    <name type="scientific">Kineosporia succinea</name>
    <dbReference type="NCBI Taxonomy" id="84632"/>
    <lineage>
        <taxon>Bacteria</taxon>
        <taxon>Bacillati</taxon>
        <taxon>Actinomycetota</taxon>
        <taxon>Actinomycetes</taxon>
        <taxon>Kineosporiales</taxon>
        <taxon>Kineosporiaceae</taxon>
        <taxon>Kineosporia</taxon>
    </lineage>
</organism>
<accession>A0ABT9PA58</accession>